<accession>A0A0D9Z4E4</accession>
<dbReference type="CDD" id="cd09218">
    <property type="entry name" value="TLP-PA"/>
    <property type="match status" value="1"/>
</dbReference>
<dbReference type="GO" id="GO:0005524">
    <property type="term" value="F:ATP binding"/>
    <property type="evidence" value="ECO:0007669"/>
    <property type="project" value="InterPro"/>
</dbReference>
<reference evidence="4" key="1">
    <citation type="submission" date="2015-04" db="UniProtKB">
        <authorList>
            <consortium name="EnsemblPlants"/>
        </authorList>
    </citation>
    <scope>IDENTIFICATION</scope>
</reference>
<dbReference type="PANTHER" id="PTHR45927">
    <property type="entry name" value="LYSM-DOMAIN RECEPTOR-LIKE KINASE-RELATED"/>
    <property type="match status" value="1"/>
</dbReference>
<feature type="signal peptide" evidence="1">
    <location>
        <begin position="1"/>
        <end position="22"/>
    </location>
</feature>
<evidence type="ECO:0000259" key="2">
    <source>
        <dbReference type="PROSITE" id="PS50011"/>
    </source>
</evidence>
<dbReference type="PRINTS" id="PR00347">
    <property type="entry name" value="THAUMATIN"/>
</dbReference>
<dbReference type="Pfam" id="PF00314">
    <property type="entry name" value="Thaumatin"/>
    <property type="match status" value="1"/>
</dbReference>
<dbReference type="Pfam" id="PF23462">
    <property type="entry name" value="LysM3_NFP"/>
    <property type="match status" value="1"/>
</dbReference>
<evidence type="ECO:0000259" key="3">
    <source>
        <dbReference type="PROSITE" id="PS51782"/>
    </source>
</evidence>
<dbReference type="InterPro" id="IPR011009">
    <property type="entry name" value="Kinase-like_dom_sf"/>
</dbReference>
<dbReference type="Gene3D" id="1.10.510.10">
    <property type="entry name" value="Transferase(Phosphotransferase) domain 1"/>
    <property type="match status" value="2"/>
</dbReference>
<sequence>MEHKGLCILAVVIAFQLAGGQAVTDATARARRFACNVSAPCDTFVVYRTQSPGFLDLGNISDLFGVSRALIASANKLTTEDGVLLPGQPLLVPVKCGCTGARSFANVTYPIRPRDTFFGLAVTAFENLTDFVLVEELNPAAEATRLEPWQEVVVPLFCRCPTGEELSAGSRLLVTYVWQPGDDVSVVSALMNASAANISASNGVAGNSTFATGQPVLIPVSQPPRFPPLTYGAIAADPGAGKHRHGIIVATSIAGSFVACAVLCTAILAYRRYRKKAPVPKHVSPKLSWTKSLNRFDSNSSIARMINGGDKLLTSVSQFIDKPIIFREEEIMEATMNLDEQCKLGSSYYRANLEREVFAVKPAKGNVAGELRMMQMVNHANLTKLAGISIGADGDYAFLVYEFAEKGSLDKWLYQKPPCSQPSSSSVATLSWDQRLGIALDVANGLLYLHEHTQPSMVHGDVRARNILLTAGFRAKLSNFSLAKPAATVDAAATSSDVFAFGLLLLELLSGRRAVEARVGVEIGMLRTEIRAVLDAGGDKRAAKLRKWMDPTLGGEYGVDAALSLAGMAMACTEEDAARRPKMAEIAFSLSVLGQPLSVADAFERLWQPSSEDSIGIGNELNHFNPWNSDELQPFYSSLLQFGAEAVGTTVFTLRNNCTYTVWPATLSGNTAVAVGGGGFELSPGANVSFPAPAGWSGRLWARTDCAPSGTASLACATGDFGGAVSCSLGGAPPVTLAEFTLGGADGKDFYDVSLVDGYNVGIGVAATGARVNRSTCGYAGCVGDVNALCPAELQVAATTTTVACRSACEAFGTAEYCCTGSHGGPDSCGPTRYSRLFKAACPAAYSYAYDDPTSTFTCGTGAQYVITFCPAQQQ</sequence>
<dbReference type="InterPro" id="IPR001245">
    <property type="entry name" value="Ser-Thr/Tyr_kinase_cat_dom"/>
</dbReference>
<dbReference type="AlphaFoldDB" id="A0A0D9Z4E4"/>
<feature type="domain" description="Protein kinase" evidence="2">
    <location>
        <begin position="302"/>
        <end position="593"/>
    </location>
</feature>
<dbReference type="GO" id="GO:0005886">
    <property type="term" value="C:plasma membrane"/>
    <property type="evidence" value="ECO:0007669"/>
    <property type="project" value="UniProtKB-ARBA"/>
</dbReference>
<dbReference type="Gene3D" id="2.60.110.10">
    <property type="entry name" value="Thaumatin"/>
    <property type="match status" value="1"/>
</dbReference>
<dbReference type="InterPro" id="IPR052611">
    <property type="entry name" value="Plant_RLK_LysM"/>
</dbReference>
<feature type="domain" description="LysM" evidence="3">
    <location>
        <begin position="46"/>
        <end position="92"/>
    </location>
</feature>
<dbReference type="STRING" id="40148.A0A0D9Z4E4"/>
<dbReference type="InterPro" id="IPR059144">
    <property type="entry name" value="NFP_LysM3"/>
</dbReference>
<feature type="chain" id="PRO_5002352308" description="Protein kinase domain-containing protein" evidence="1">
    <location>
        <begin position="23"/>
        <end position="875"/>
    </location>
</feature>
<dbReference type="HOGENOM" id="CLU_000288_99_1_1"/>
<dbReference type="InterPro" id="IPR001938">
    <property type="entry name" value="Thaumatin"/>
</dbReference>
<evidence type="ECO:0000256" key="1">
    <source>
        <dbReference type="SAM" id="SignalP"/>
    </source>
</evidence>
<dbReference type="InterPro" id="IPR000719">
    <property type="entry name" value="Prot_kinase_dom"/>
</dbReference>
<dbReference type="SUPFAM" id="SSF49870">
    <property type="entry name" value="Osmotin, thaumatin-like protein"/>
    <property type="match status" value="1"/>
</dbReference>
<dbReference type="eggNOG" id="ENOG502QQTK">
    <property type="taxonomic scope" value="Eukaryota"/>
</dbReference>
<evidence type="ECO:0000313" key="4">
    <source>
        <dbReference type="EnsemblPlants" id="OGLUM03G09690.1"/>
    </source>
</evidence>
<dbReference type="EnsemblPlants" id="OGLUM03G09690.1">
    <property type="protein sequence ID" value="OGLUM03G09690.1"/>
    <property type="gene ID" value="OGLUM03G09690"/>
</dbReference>
<dbReference type="Pfam" id="PF23457">
    <property type="entry name" value="LysM2_NFP"/>
    <property type="match status" value="1"/>
</dbReference>
<proteinExistence type="predicted"/>
<dbReference type="Pfam" id="PF07714">
    <property type="entry name" value="PK_Tyr_Ser-Thr"/>
    <property type="match status" value="1"/>
</dbReference>
<reference evidence="4" key="2">
    <citation type="submission" date="2018-05" db="EMBL/GenBank/DDBJ databases">
        <title>OgluRS3 (Oryza glumaepatula Reference Sequence Version 3).</title>
        <authorList>
            <person name="Zhang J."/>
            <person name="Kudrna D."/>
            <person name="Lee S."/>
            <person name="Talag J."/>
            <person name="Welchert J."/>
            <person name="Wing R.A."/>
        </authorList>
    </citation>
    <scope>NUCLEOTIDE SEQUENCE [LARGE SCALE GENOMIC DNA]</scope>
</reference>
<dbReference type="PROSITE" id="PS51782">
    <property type="entry name" value="LYSM"/>
    <property type="match status" value="1"/>
</dbReference>
<organism evidence="4">
    <name type="scientific">Oryza glumipatula</name>
    <dbReference type="NCBI Taxonomy" id="40148"/>
    <lineage>
        <taxon>Eukaryota</taxon>
        <taxon>Viridiplantae</taxon>
        <taxon>Streptophyta</taxon>
        <taxon>Embryophyta</taxon>
        <taxon>Tracheophyta</taxon>
        <taxon>Spermatophyta</taxon>
        <taxon>Magnoliopsida</taxon>
        <taxon>Liliopsida</taxon>
        <taxon>Poales</taxon>
        <taxon>Poaceae</taxon>
        <taxon>BOP clade</taxon>
        <taxon>Oryzoideae</taxon>
        <taxon>Oryzeae</taxon>
        <taxon>Oryzinae</taxon>
        <taxon>Oryza</taxon>
    </lineage>
</organism>
<dbReference type="PROSITE" id="PS00109">
    <property type="entry name" value="PROTEIN_KINASE_TYR"/>
    <property type="match status" value="1"/>
</dbReference>
<dbReference type="InterPro" id="IPR008266">
    <property type="entry name" value="Tyr_kinase_AS"/>
</dbReference>
<protein>
    <recommendedName>
        <fullName evidence="6">Protein kinase domain-containing protein</fullName>
    </recommendedName>
</protein>
<dbReference type="Gene3D" id="3.30.200.20">
    <property type="entry name" value="Phosphorylase Kinase, domain 1"/>
    <property type="match status" value="1"/>
</dbReference>
<dbReference type="PANTHER" id="PTHR45927:SF2">
    <property type="entry name" value="SERINE_THREONINE RECEPTOR-LIKE KINASE NFP"/>
    <property type="match status" value="1"/>
</dbReference>
<dbReference type="InterPro" id="IPR018392">
    <property type="entry name" value="LysM"/>
</dbReference>
<dbReference type="InterPro" id="IPR059143">
    <property type="entry name" value="NFP_LysM2"/>
</dbReference>
<keyword evidence="1" id="KW-0732">Signal</keyword>
<dbReference type="InterPro" id="IPR037176">
    <property type="entry name" value="Osmotin/thaumatin-like_sf"/>
</dbReference>
<evidence type="ECO:0000313" key="5">
    <source>
        <dbReference type="Proteomes" id="UP000026961"/>
    </source>
</evidence>
<dbReference type="Proteomes" id="UP000026961">
    <property type="component" value="Chromosome 3"/>
</dbReference>
<keyword evidence="5" id="KW-1185">Reference proteome</keyword>
<evidence type="ECO:0008006" key="6">
    <source>
        <dbReference type="Google" id="ProtNLM"/>
    </source>
</evidence>
<dbReference type="SUPFAM" id="SSF56112">
    <property type="entry name" value="Protein kinase-like (PK-like)"/>
    <property type="match status" value="1"/>
</dbReference>
<name>A0A0D9Z4E4_9ORYZ</name>
<dbReference type="Pfam" id="PF23446">
    <property type="entry name" value="LysM1_NFP_LYK"/>
    <property type="match status" value="1"/>
</dbReference>
<dbReference type="GO" id="GO:0004672">
    <property type="term" value="F:protein kinase activity"/>
    <property type="evidence" value="ECO:0007669"/>
    <property type="project" value="InterPro"/>
</dbReference>
<dbReference type="InterPro" id="IPR056561">
    <property type="entry name" value="NFP_LYK_LysM1"/>
</dbReference>
<dbReference type="SMART" id="SM00205">
    <property type="entry name" value="THN"/>
    <property type="match status" value="1"/>
</dbReference>
<dbReference type="PROSITE" id="PS51367">
    <property type="entry name" value="THAUMATIN_2"/>
    <property type="match status" value="1"/>
</dbReference>
<dbReference type="FunFam" id="2.60.110.10:FF:000004">
    <property type="entry name" value="THAUMATIN-LIKE PROTEIN 1"/>
    <property type="match status" value="1"/>
</dbReference>
<dbReference type="PROSITE" id="PS50011">
    <property type="entry name" value="PROTEIN_KINASE_DOM"/>
    <property type="match status" value="1"/>
</dbReference>
<dbReference type="Gramene" id="OGLUM03G09690.1">
    <property type="protein sequence ID" value="OGLUM03G09690.1"/>
    <property type="gene ID" value="OGLUM03G09690"/>
</dbReference>